<dbReference type="EMBL" id="BPVZ01000079">
    <property type="protein sequence ID" value="GKV28574.1"/>
    <property type="molecule type" value="Genomic_DNA"/>
</dbReference>
<feature type="transmembrane region" description="Helical" evidence="1">
    <location>
        <begin position="6"/>
        <end position="27"/>
    </location>
</feature>
<dbReference type="PROSITE" id="PS51257">
    <property type="entry name" value="PROKAR_LIPOPROTEIN"/>
    <property type="match status" value="1"/>
</dbReference>
<comment type="caution">
    <text evidence="2">The sequence shown here is derived from an EMBL/GenBank/DDBJ whole genome shotgun (WGS) entry which is preliminary data.</text>
</comment>
<evidence type="ECO:0000313" key="2">
    <source>
        <dbReference type="EMBL" id="GKV28574.1"/>
    </source>
</evidence>
<keyword evidence="3" id="KW-1185">Reference proteome</keyword>
<gene>
    <name evidence="2" type="ORF">SLEP1_g37600</name>
</gene>
<organism evidence="2 3">
    <name type="scientific">Rubroshorea leprosula</name>
    <dbReference type="NCBI Taxonomy" id="152421"/>
    <lineage>
        <taxon>Eukaryota</taxon>
        <taxon>Viridiplantae</taxon>
        <taxon>Streptophyta</taxon>
        <taxon>Embryophyta</taxon>
        <taxon>Tracheophyta</taxon>
        <taxon>Spermatophyta</taxon>
        <taxon>Magnoliopsida</taxon>
        <taxon>eudicotyledons</taxon>
        <taxon>Gunneridae</taxon>
        <taxon>Pentapetalae</taxon>
        <taxon>rosids</taxon>
        <taxon>malvids</taxon>
        <taxon>Malvales</taxon>
        <taxon>Dipterocarpaceae</taxon>
        <taxon>Rubroshorea</taxon>
    </lineage>
</organism>
<protein>
    <submittedName>
        <fullName evidence="2">Uncharacterized protein</fullName>
    </submittedName>
</protein>
<accession>A0AAV5KVJ2</accession>
<sequence>MKWLVGGMPLLAHNPLIIIACVVYPWLGSAQSTKYDTGKTTMHGKPAYSINICLVFG</sequence>
<proteinExistence type="predicted"/>
<name>A0AAV5KVJ2_9ROSI</name>
<evidence type="ECO:0000256" key="1">
    <source>
        <dbReference type="SAM" id="Phobius"/>
    </source>
</evidence>
<dbReference type="AlphaFoldDB" id="A0AAV5KVJ2"/>
<reference evidence="2 3" key="1">
    <citation type="journal article" date="2021" name="Commun. Biol.">
        <title>The genome of Shorea leprosula (Dipterocarpaceae) highlights the ecological relevance of drought in aseasonal tropical rainforests.</title>
        <authorList>
            <person name="Ng K.K.S."/>
            <person name="Kobayashi M.J."/>
            <person name="Fawcett J.A."/>
            <person name="Hatakeyama M."/>
            <person name="Paape T."/>
            <person name="Ng C.H."/>
            <person name="Ang C.C."/>
            <person name="Tnah L.H."/>
            <person name="Lee C.T."/>
            <person name="Nishiyama T."/>
            <person name="Sese J."/>
            <person name="O'Brien M.J."/>
            <person name="Copetti D."/>
            <person name="Mohd Noor M.I."/>
            <person name="Ong R.C."/>
            <person name="Putra M."/>
            <person name="Sireger I.Z."/>
            <person name="Indrioko S."/>
            <person name="Kosugi Y."/>
            <person name="Izuno A."/>
            <person name="Isagi Y."/>
            <person name="Lee S.L."/>
            <person name="Shimizu K.K."/>
        </authorList>
    </citation>
    <scope>NUCLEOTIDE SEQUENCE [LARGE SCALE GENOMIC DNA]</scope>
    <source>
        <strain evidence="2">214</strain>
    </source>
</reference>
<keyword evidence="1" id="KW-1133">Transmembrane helix</keyword>
<keyword evidence="1" id="KW-0472">Membrane</keyword>
<keyword evidence="1" id="KW-0812">Transmembrane</keyword>
<dbReference type="Proteomes" id="UP001054252">
    <property type="component" value="Unassembled WGS sequence"/>
</dbReference>
<evidence type="ECO:0000313" key="3">
    <source>
        <dbReference type="Proteomes" id="UP001054252"/>
    </source>
</evidence>